<accession>A0A1V9YL64</accession>
<organism evidence="1 2">
    <name type="scientific">Achlya hypogyna</name>
    <name type="common">Oomycete</name>
    <name type="synonym">Protoachlya hypogyna</name>
    <dbReference type="NCBI Taxonomy" id="1202772"/>
    <lineage>
        <taxon>Eukaryota</taxon>
        <taxon>Sar</taxon>
        <taxon>Stramenopiles</taxon>
        <taxon>Oomycota</taxon>
        <taxon>Saprolegniomycetes</taxon>
        <taxon>Saprolegniales</taxon>
        <taxon>Achlyaceae</taxon>
        <taxon>Achlya</taxon>
    </lineage>
</organism>
<dbReference type="EMBL" id="JNBR01001505">
    <property type="protein sequence ID" value="OQR86451.1"/>
    <property type="molecule type" value="Genomic_DNA"/>
</dbReference>
<dbReference type="Proteomes" id="UP000243579">
    <property type="component" value="Unassembled WGS sequence"/>
</dbReference>
<gene>
    <name evidence="1" type="ORF">ACHHYP_10534</name>
</gene>
<evidence type="ECO:0000313" key="1">
    <source>
        <dbReference type="EMBL" id="OQR86451.1"/>
    </source>
</evidence>
<keyword evidence="2" id="KW-1185">Reference proteome</keyword>
<protein>
    <submittedName>
        <fullName evidence="1">Uncharacterized protein</fullName>
    </submittedName>
</protein>
<dbReference type="OrthoDB" id="445362at2759"/>
<evidence type="ECO:0000313" key="2">
    <source>
        <dbReference type="Proteomes" id="UP000243579"/>
    </source>
</evidence>
<comment type="caution">
    <text evidence="1">The sequence shown here is derived from an EMBL/GenBank/DDBJ whole genome shotgun (WGS) entry which is preliminary data.</text>
</comment>
<name>A0A1V9YL64_ACHHY</name>
<proteinExistence type="predicted"/>
<reference evidence="1 2" key="1">
    <citation type="journal article" date="2014" name="Genome Biol. Evol.">
        <title>The secreted proteins of Achlya hypogyna and Thraustotheca clavata identify the ancestral oomycete secretome and reveal gene acquisitions by horizontal gene transfer.</title>
        <authorList>
            <person name="Misner I."/>
            <person name="Blouin N."/>
            <person name="Leonard G."/>
            <person name="Richards T.A."/>
            <person name="Lane C.E."/>
        </authorList>
    </citation>
    <scope>NUCLEOTIDE SEQUENCE [LARGE SCALE GENOMIC DNA]</scope>
    <source>
        <strain evidence="1 2">ATCC 48635</strain>
    </source>
</reference>
<sequence>MATVAALWGEAVDCVTRSLAHRIGAARQLLDTHSNDAPLRQLLSAGTSRHLRSLLTTASEVLETDDEASVSTWYFFLATAARYMEPATRLEDENAVLRLLRRLGPFMTLLPVALAAVWLVPPSDATRAYEALEASPAGREYIWEGIVRAFNQCGNLPAPDVAALGAVMGGLLGRDSALVYLNDFRVCLDIVLREATDLDLDDPRRAAVALVFERCVASSLYLESDRYRGADLLAAVVQWYDAVVKVDATTPVAPVTLLHIRVLLS</sequence>
<dbReference type="AlphaFoldDB" id="A0A1V9YL64"/>
<dbReference type="STRING" id="1202772.A0A1V9YL64"/>